<dbReference type="EMBL" id="FNCY01000006">
    <property type="protein sequence ID" value="SDH48582.1"/>
    <property type="molecule type" value="Genomic_DNA"/>
</dbReference>
<evidence type="ECO:0000256" key="1">
    <source>
        <dbReference type="ARBA" id="ARBA00004453"/>
    </source>
</evidence>
<dbReference type="OrthoDB" id="5290530at2"/>
<dbReference type="HAMAP" id="MF_00194">
    <property type="entry name" value="RdgC"/>
    <property type="match status" value="1"/>
</dbReference>
<evidence type="ECO:0000256" key="3">
    <source>
        <dbReference type="ARBA" id="ARBA00022296"/>
    </source>
</evidence>
<evidence type="ECO:0000256" key="6">
    <source>
        <dbReference type="HAMAP-Rule" id="MF_00194"/>
    </source>
</evidence>
<dbReference type="STRING" id="83767.SAMN05660652_01739"/>
<evidence type="ECO:0000313" key="7">
    <source>
        <dbReference type="EMBL" id="SDH48582.1"/>
    </source>
</evidence>
<keyword evidence="4 6" id="KW-0963">Cytoplasm</keyword>
<evidence type="ECO:0000256" key="4">
    <source>
        <dbReference type="ARBA" id="ARBA00022490"/>
    </source>
</evidence>
<dbReference type="GO" id="GO:0043590">
    <property type="term" value="C:bacterial nucleoid"/>
    <property type="evidence" value="ECO:0007669"/>
    <property type="project" value="TreeGrafter"/>
</dbReference>
<proteinExistence type="inferred from homology"/>
<organism evidence="7 8">
    <name type="scientific">Propionivibrio dicarboxylicus</name>
    <dbReference type="NCBI Taxonomy" id="83767"/>
    <lineage>
        <taxon>Bacteria</taxon>
        <taxon>Pseudomonadati</taxon>
        <taxon>Pseudomonadota</taxon>
        <taxon>Betaproteobacteria</taxon>
        <taxon>Rhodocyclales</taxon>
        <taxon>Rhodocyclaceae</taxon>
        <taxon>Propionivibrio</taxon>
    </lineage>
</organism>
<comment type="subcellular location">
    <subcellularLocation>
        <location evidence="1 6">Cytoplasm</location>
        <location evidence="1 6">Nucleoid</location>
    </subcellularLocation>
</comment>
<accession>A0A1G8CSX8</accession>
<dbReference type="RefSeq" id="WP_091936628.1">
    <property type="nucleotide sequence ID" value="NZ_FNCY01000006.1"/>
</dbReference>
<reference evidence="7 8" key="1">
    <citation type="submission" date="2016-10" db="EMBL/GenBank/DDBJ databases">
        <authorList>
            <person name="de Groot N.N."/>
        </authorList>
    </citation>
    <scope>NUCLEOTIDE SEQUENCE [LARGE SCALE GENOMIC DNA]</scope>
    <source>
        <strain evidence="7 8">DSM 5885</strain>
    </source>
</reference>
<dbReference type="Proteomes" id="UP000198607">
    <property type="component" value="Unassembled WGS sequence"/>
</dbReference>
<keyword evidence="5 6" id="KW-0233">DNA recombination</keyword>
<keyword evidence="8" id="KW-1185">Reference proteome</keyword>
<evidence type="ECO:0000313" key="8">
    <source>
        <dbReference type="Proteomes" id="UP000198607"/>
    </source>
</evidence>
<dbReference type="PANTHER" id="PTHR38103">
    <property type="entry name" value="RECOMBINATION-ASSOCIATED PROTEIN RDGC"/>
    <property type="match status" value="1"/>
</dbReference>
<name>A0A1G8CSX8_9RHOO</name>
<dbReference type="GO" id="GO:0006310">
    <property type="term" value="P:DNA recombination"/>
    <property type="evidence" value="ECO:0007669"/>
    <property type="project" value="UniProtKB-UniRule"/>
</dbReference>
<dbReference type="GO" id="GO:0000018">
    <property type="term" value="P:regulation of DNA recombination"/>
    <property type="evidence" value="ECO:0007669"/>
    <property type="project" value="TreeGrafter"/>
</dbReference>
<dbReference type="GO" id="GO:0005737">
    <property type="term" value="C:cytoplasm"/>
    <property type="evidence" value="ECO:0007669"/>
    <property type="project" value="UniProtKB-UniRule"/>
</dbReference>
<dbReference type="NCBIfam" id="NF001463">
    <property type="entry name" value="PRK00321.1-4"/>
    <property type="match status" value="1"/>
</dbReference>
<dbReference type="NCBIfam" id="NF001464">
    <property type="entry name" value="PRK00321.1-5"/>
    <property type="match status" value="1"/>
</dbReference>
<dbReference type="Pfam" id="PF04381">
    <property type="entry name" value="RdgC"/>
    <property type="match status" value="1"/>
</dbReference>
<dbReference type="GO" id="GO:0003690">
    <property type="term" value="F:double-stranded DNA binding"/>
    <property type="evidence" value="ECO:0007669"/>
    <property type="project" value="TreeGrafter"/>
</dbReference>
<comment type="similarity">
    <text evidence="2 6">Belongs to the RdgC family.</text>
</comment>
<dbReference type="PANTHER" id="PTHR38103:SF1">
    <property type="entry name" value="RECOMBINATION-ASSOCIATED PROTEIN RDGC"/>
    <property type="match status" value="1"/>
</dbReference>
<comment type="function">
    <text evidence="6">May be involved in recombination.</text>
</comment>
<protein>
    <recommendedName>
        <fullName evidence="3 6">Recombination-associated protein RdgC</fullName>
    </recommendedName>
</protein>
<sequence length="299" mass="33307">MWFRNLQIFRLPRNLDIDIEAIDTALSGAALHPCGPLEAECLGWVAPSASGALVHSVNHQWLIALGVEQRLLPTSIVRQIADDRAKAIEEAEGRRVGRKELRDLREALTVELLPRAFVRRRTTFGWIDPLNGWLVIDAGAQAKAEEFLEHLRKSVDSFPATLLKTTVSPSSAMTGWIAGNEAPAGFTIDQDIELRSAENALIRYTRHSLEGKEIREHIAEGKVVTRLGLTWNDRISFVLDEKLQIKRLSFLDILKEETDGQAENEDERFDLDFALMTGELAHLMSDVIAALGGEPEKGA</sequence>
<dbReference type="AlphaFoldDB" id="A0A1G8CSX8"/>
<gene>
    <name evidence="6" type="primary">rdgC</name>
    <name evidence="7" type="ORF">SAMN05660652_01739</name>
</gene>
<evidence type="ECO:0000256" key="2">
    <source>
        <dbReference type="ARBA" id="ARBA00008657"/>
    </source>
</evidence>
<evidence type="ECO:0000256" key="5">
    <source>
        <dbReference type="ARBA" id="ARBA00023172"/>
    </source>
</evidence>
<dbReference type="InterPro" id="IPR007476">
    <property type="entry name" value="RdgC"/>
</dbReference>